<dbReference type="SUPFAM" id="SSF51556">
    <property type="entry name" value="Metallo-dependent hydrolases"/>
    <property type="match status" value="1"/>
</dbReference>
<gene>
    <name evidence="2" type="ORF">KILIM_015_00330</name>
</gene>
<comment type="caution">
    <text evidence="2">The sequence shown here is derived from an EMBL/GenBank/DDBJ whole genome shotgun (WGS) entry which is preliminary data.</text>
</comment>
<dbReference type="Gene3D" id="3.10.310.70">
    <property type="match status" value="1"/>
</dbReference>
<dbReference type="SUPFAM" id="SSF51338">
    <property type="entry name" value="Composite domain of metallo-dependent hydrolases"/>
    <property type="match status" value="1"/>
</dbReference>
<keyword evidence="3" id="KW-1185">Reference proteome</keyword>
<name>K6VFK3_9MICO</name>
<keyword evidence="2" id="KW-0378">Hydrolase</keyword>
<sequence length="510" mass="53267">MVPSLPSLLLTTVRLVPLAKDQPGSPGPTAAEPVDVRIVDGVVTQVGNGLRPVGEPVVDGRGAWAMPGLWDQHVHALQAGADRERLDLSAADGPEAVCGLIGAHSMTMDDPNGIVTASGYRRGNWSRLGSVAELDAVSGTHPVVAISGDCHNGWLNTAALRLLGLPDRDGPMQESEWFAVMARLRDLPGAREVAERGLAELVTDLNALGVVGVVDMEHAAAYRDWPARVAAGVDTLRVRASVYPEALASALTAQVRSGDVVAGPLVTMGPLKIISDGSLNTRTAWCCEPYPEAGGMVDPHGTRNYPVEELLELADAARAGALEVALHAIGDAAVSQALDVFARTGARGSIEHAQLVRWPDVPRMAQLGVRASVQPAHLLDDRDPTEATWPGGAARSFALRALLSAGVDVRLGSDAPVAPADPWLAMAAAVHRSADEREPWHPEQALTAAQALAASTDGWGTVAPGHPGDLIVLEADPRGPTGEPSQAAAARLRCTRPVLTIVAGRVVHRG</sequence>
<dbReference type="PANTHER" id="PTHR22642">
    <property type="entry name" value="IMIDAZOLONEPROPIONASE"/>
    <property type="match status" value="1"/>
</dbReference>
<dbReference type="Proteomes" id="UP000008366">
    <property type="component" value="Unassembled WGS sequence"/>
</dbReference>
<evidence type="ECO:0000259" key="1">
    <source>
        <dbReference type="Pfam" id="PF07969"/>
    </source>
</evidence>
<dbReference type="InterPro" id="IPR032466">
    <property type="entry name" value="Metal_Hydrolase"/>
</dbReference>
<dbReference type="GO" id="GO:0016810">
    <property type="term" value="F:hydrolase activity, acting on carbon-nitrogen (but not peptide) bonds"/>
    <property type="evidence" value="ECO:0007669"/>
    <property type="project" value="InterPro"/>
</dbReference>
<dbReference type="STRING" id="1184609.KILIM_015_00330"/>
<dbReference type="InterPro" id="IPR013108">
    <property type="entry name" value="Amidohydro_3"/>
</dbReference>
<organism evidence="2 3">
    <name type="scientific">Kineosphaera limosa NBRC 100340</name>
    <dbReference type="NCBI Taxonomy" id="1184609"/>
    <lineage>
        <taxon>Bacteria</taxon>
        <taxon>Bacillati</taxon>
        <taxon>Actinomycetota</taxon>
        <taxon>Actinomycetes</taxon>
        <taxon>Micrococcales</taxon>
        <taxon>Dermatophilaceae</taxon>
        <taxon>Kineosphaera</taxon>
    </lineage>
</organism>
<dbReference type="EMBL" id="BAHD01000015">
    <property type="protein sequence ID" value="GAB94973.1"/>
    <property type="molecule type" value="Genomic_DNA"/>
</dbReference>
<evidence type="ECO:0000313" key="3">
    <source>
        <dbReference type="Proteomes" id="UP000008366"/>
    </source>
</evidence>
<dbReference type="eggNOG" id="COG1574">
    <property type="taxonomic scope" value="Bacteria"/>
</dbReference>
<reference evidence="2 3" key="1">
    <citation type="submission" date="2012-08" db="EMBL/GenBank/DDBJ databases">
        <title>Whole genome shotgun sequence of Kineosphaera limosa NBRC 100340.</title>
        <authorList>
            <person name="Yoshida I."/>
            <person name="Isaki S."/>
            <person name="Hosoyama A."/>
            <person name="Tsuchikane K."/>
            <person name="Katsumata H."/>
            <person name="Ando Y."/>
            <person name="Ohji S."/>
            <person name="Hamada M."/>
            <person name="Tamura T."/>
            <person name="Yamazoe A."/>
            <person name="Yamazaki S."/>
            <person name="Fujita N."/>
        </authorList>
    </citation>
    <scope>NUCLEOTIDE SEQUENCE [LARGE SCALE GENOMIC DNA]</scope>
    <source>
        <strain evidence="2 3">NBRC 100340</strain>
    </source>
</reference>
<dbReference type="InterPro" id="IPR011059">
    <property type="entry name" value="Metal-dep_hydrolase_composite"/>
</dbReference>
<dbReference type="RefSeq" id="WP_006591505.1">
    <property type="nucleotide sequence ID" value="NZ_BAHD01000015.1"/>
</dbReference>
<proteinExistence type="predicted"/>
<dbReference type="AlphaFoldDB" id="K6VFK3"/>
<dbReference type="Gene3D" id="2.30.40.10">
    <property type="entry name" value="Urease, subunit C, domain 1"/>
    <property type="match status" value="1"/>
</dbReference>
<accession>K6VFK3</accession>
<protein>
    <submittedName>
        <fullName evidence="2">Putative hydrolase</fullName>
    </submittedName>
</protein>
<evidence type="ECO:0000313" key="2">
    <source>
        <dbReference type="EMBL" id="GAB94973.1"/>
    </source>
</evidence>
<dbReference type="Pfam" id="PF07969">
    <property type="entry name" value="Amidohydro_3"/>
    <property type="match status" value="1"/>
</dbReference>
<dbReference type="PANTHER" id="PTHR22642:SF2">
    <property type="entry name" value="PROTEIN LONG AFTER FAR-RED 3"/>
    <property type="match status" value="1"/>
</dbReference>
<dbReference type="Gene3D" id="3.20.20.140">
    <property type="entry name" value="Metal-dependent hydrolases"/>
    <property type="match status" value="1"/>
</dbReference>
<feature type="domain" description="Amidohydrolase 3" evidence="1">
    <location>
        <begin position="57"/>
        <end position="508"/>
    </location>
</feature>